<organism evidence="2 3">
    <name type="scientific">Mycena chlorophos</name>
    <name type="common">Agaric fungus</name>
    <name type="synonym">Agaricus chlorophos</name>
    <dbReference type="NCBI Taxonomy" id="658473"/>
    <lineage>
        <taxon>Eukaryota</taxon>
        <taxon>Fungi</taxon>
        <taxon>Dikarya</taxon>
        <taxon>Basidiomycota</taxon>
        <taxon>Agaricomycotina</taxon>
        <taxon>Agaricomycetes</taxon>
        <taxon>Agaricomycetidae</taxon>
        <taxon>Agaricales</taxon>
        <taxon>Marasmiineae</taxon>
        <taxon>Mycenaceae</taxon>
        <taxon>Mycena</taxon>
    </lineage>
</organism>
<protein>
    <submittedName>
        <fullName evidence="2">Uncharacterized protein</fullName>
    </submittedName>
</protein>
<dbReference type="Proteomes" id="UP000815677">
    <property type="component" value="Unassembled WGS sequence"/>
</dbReference>
<feature type="compositionally biased region" description="Low complexity" evidence="1">
    <location>
        <begin position="1"/>
        <end position="12"/>
    </location>
</feature>
<reference evidence="2" key="1">
    <citation type="submission" date="2014-09" db="EMBL/GenBank/DDBJ databases">
        <title>Genome sequence of the luminous mushroom Mycena chlorophos for searching fungal bioluminescence genes.</title>
        <authorList>
            <person name="Tanaka Y."/>
            <person name="Kasuga D."/>
            <person name="Oba Y."/>
            <person name="Hase S."/>
            <person name="Sato K."/>
            <person name="Oba Y."/>
            <person name="Sakakibara Y."/>
        </authorList>
    </citation>
    <scope>NUCLEOTIDE SEQUENCE</scope>
</reference>
<feature type="region of interest" description="Disordered" evidence="1">
    <location>
        <begin position="1"/>
        <end position="54"/>
    </location>
</feature>
<evidence type="ECO:0000313" key="2">
    <source>
        <dbReference type="EMBL" id="GAT56665.1"/>
    </source>
</evidence>
<proteinExistence type="predicted"/>
<gene>
    <name evidence="2" type="ORF">MCHLO_13293</name>
</gene>
<sequence length="375" mass="41561">MASASSPSQAPSKTSERQSYASLTDEKPGLVAGGRRVRSCSGGHGSQRVSTAAATRVRGWCSRRNPSMVGRRGRKTRRTFCTDAAAGWKNRARWAARPTGAPPSSPSRDVLRELRIEDVWLEEREKRCMVPGARRHNRLRRRGKSGRLLVRRQRSLSLGERKTLAAHLLRQARKDDGPRLRLRHSLQVPRCTGPVRALGHHGKKISRGTGYARFGPSVLRSRARTPHWPRRPDPSREELALNVAGRFRVAFPRFHLHSVALRIRQLPINPCLFILFSTQIICDSPGAPYLGFPIRDSSNRASPIRSKIAWLVGKSTRPSARHASSGSRLSPSGSLRARTMSGAACPRRGSFAPPLRGAWVTLSAVAWALLAHRRG</sequence>
<accession>A0ABQ0M048</accession>
<evidence type="ECO:0000313" key="3">
    <source>
        <dbReference type="Proteomes" id="UP000815677"/>
    </source>
</evidence>
<evidence type="ECO:0000256" key="1">
    <source>
        <dbReference type="SAM" id="MobiDB-lite"/>
    </source>
</evidence>
<name>A0ABQ0M048_MYCCL</name>
<dbReference type="EMBL" id="DF849320">
    <property type="protein sequence ID" value="GAT56665.1"/>
    <property type="molecule type" value="Genomic_DNA"/>
</dbReference>
<keyword evidence="3" id="KW-1185">Reference proteome</keyword>